<evidence type="ECO:0000256" key="3">
    <source>
        <dbReference type="ARBA" id="ARBA00022801"/>
    </source>
</evidence>
<evidence type="ECO:0000313" key="8">
    <source>
        <dbReference type="Proteomes" id="UP000046067"/>
    </source>
</evidence>
<sequence>MLRIALTILNHVRSWCMKVKGLSVLVVCAGNLCRSPMAEIILRDKIRQKRLNIQVRSAGTLKTGKTMPDDKALQALQALQDYGYQPMVNPVQQVTQQDFIEHDFIYAMDRTNLADLLDICPAEHKNKLALFLSKANRQEKEVPDPYRRNSEFFQRTALLIESGAVALVDSWQEQGLSNACNENLSQ</sequence>
<dbReference type="InterPro" id="IPR017867">
    <property type="entry name" value="Tyr_phospatase_low_mol_wt"/>
</dbReference>
<evidence type="ECO:0000313" key="7">
    <source>
        <dbReference type="EMBL" id="CSC70344.1"/>
    </source>
</evidence>
<dbReference type="EC" id="3.1.3.48" evidence="2"/>
<evidence type="ECO:0000256" key="1">
    <source>
        <dbReference type="ARBA" id="ARBA00011063"/>
    </source>
</evidence>
<dbReference type="GO" id="GO:0004725">
    <property type="term" value="F:protein tyrosine phosphatase activity"/>
    <property type="evidence" value="ECO:0007669"/>
    <property type="project" value="UniProtKB-EC"/>
</dbReference>
<dbReference type="EMBL" id="CWQJ01000028">
    <property type="protein sequence ID" value="CSC70344.1"/>
    <property type="molecule type" value="Genomic_DNA"/>
</dbReference>
<dbReference type="PANTHER" id="PTHR11717:SF7">
    <property type="entry name" value="LOW MOLECULAR WEIGHT PHOSPHOTYROSINE PROTEIN PHOSPHATASE"/>
    <property type="match status" value="1"/>
</dbReference>
<dbReference type="Proteomes" id="UP000046067">
    <property type="component" value="Unassembled WGS sequence"/>
</dbReference>
<dbReference type="InterPro" id="IPR036196">
    <property type="entry name" value="Ptyr_pPase_sf"/>
</dbReference>
<protein>
    <recommendedName>
        <fullName evidence="2">protein-tyrosine-phosphatase</fullName>
        <ecNumber evidence="2">3.1.3.48</ecNumber>
    </recommendedName>
</protein>
<dbReference type="CDD" id="cd16343">
    <property type="entry name" value="LMWPTP"/>
    <property type="match status" value="1"/>
</dbReference>
<gene>
    <name evidence="7" type="primary">ptpA</name>
    <name evidence="7" type="ORF">ERS013201_03317</name>
</gene>
<dbReference type="FunFam" id="3.40.50.2300:FF:000487">
    <property type="entry name" value="Phosphotyrosine protein phosphatase"/>
    <property type="match status" value="1"/>
</dbReference>
<keyword evidence="3 7" id="KW-0378">Hydrolase</keyword>
<keyword evidence="4" id="KW-0904">Protein phosphatase</keyword>
<dbReference type="AlphaFoldDB" id="A0A655ZKE9"/>
<organism evidence="7 8">
    <name type="scientific">Vibrio cholerae</name>
    <dbReference type="NCBI Taxonomy" id="666"/>
    <lineage>
        <taxon>Bacteria</taxon>
        <taxon>Pseudomonadati</taxon>
        <taxon>Pseudomonadota</taxon>
        <taxon>Gammaproteobacteria</taxon>
        <taxon>Vibrionales</taxon>
        <taxon>Vibrionaceae</taxon>
        <taxon>Vibrio</taxon>
    </lineage>
</organism>
<dbReference type="InterPro" id="IPR023485">
    <property type="entry name" value="Ptyr_pPase"/>
</dbReference>
<name>A0A655ZKE9_VIBCL</name>
<dbReference type="PANTHER" id="PTHR11717">
    <property type="entry name" value="LOW MOLECULAR WEIGHT PROTEIN TYROSINE PHOSPHATASE"/>
    <property type="match status" value="1"/>
</dbReference>
<feature type="active site" description="Proton donor" evidence="5">
    <location>
        <position position="144"/>
    </location>
</feature>
<evidence type="ECO:0000256" key="4">
    <source>
        <dbReference type="ARBA" id="ARBA00022912"/>
    </source>
</evidence>
<dbReference type="Gene3D" id="3.40.50.2300">
    <property type="match status" value="1"/>
</dbReference>
<reference evidence="7 8" key="1">
    <citation type="submission" date="2015-07" db="EMBL/GenBank/DDBJ databases">
        <authorList>
            <consortium name="Pathogen Informatics"/>
        </authorList>
    </citation>
    <scope>NUCLEOTIDE SEQUENCE [LARGE SCALE GENOMIC DNA]</scope>
    <source>
        <strain evidence="7 8">A325</strain>
    </source>
</reference>
<evidence type="ECO:0000256" key="2">
    <source>
        <dbReference type="ARBA" id="ARBA00013064"/>
    </source>
</evidence>
<dbReference type="PRINTS" id="PR00719">
    <property type="entry name" value="LMWPTPASE"/>
</dbReference>
<dbReference type="InterPro" id="IPR050438">
    <property type="entry name" value="LMW_PTPase"/>
</dbReference>
<comment type="similarity">
    <text evidence="1">Belongs to the low molecular weight phosphotyrosine protein phosphatase family.</text>
</comment>
<accession>A0A655ZKE9</accession>
<evidence type="ECO:0000256" key="5">
    <source>
        <dbReference type="PIRSR" id="PIRSR617867-1"/>
    </source>
</evidence>
<feature type="domain" description="Phosphotyrosine protein phosphatase I" evidence="6">
    <location>
        <begin position="22"/>
        <end position="170"/>
    </location>
</feature>
<dbReference type="Pfam" id="PF01451">
    <property type="entry name" value="LMWPc"/>
    <property type="match status" value="1"/>
</dbReference>
<proteinExistence type="inferred from homology"/>
<evidence type="ECO:0000259" key="6">
    <source>
        <dbReference type="SMART" id="SM00226"/>
    </source>
</evidence>
<feature type="active site" description="Nucleophile" evidence="5">
    <location>
        <position position="28"/>
    </location>
</feature>
<feature type="active site" evidence="5">
    <location>
        <position position="34"/>
    </location>
</feature>
<dbReference type="SMART" id="SM00226">
    <property type="entry name" value="LMWPc"/>
    <property type="match status" value="1"/>
</dbReference>
<dbReference type="SUPFAM" id="SSF52788">
    <property type="entry name" value="Phosphotyrosine protein phosphatases I"/>
    <property type="match status" value="1"/>
</dbReference>